<keyword evidence="1" id="KW-0732">Signal</keyword>
<evidence type="ECO:0000313" key="3">
    <source>
        <dbReference type="EMBL" id="JAD40606.1"/>
    </source>
</evidence>
<dbReference type="EMBL" id="GBRH01257289">
    <property type="protein sequence ID" value="JAD40606.1"/>
    <property type="molecule type" value="Transcribed_RNA"/>
</dbReference>
<dbReference type="InterPro" id="IPR026960">
    <property type="entry name" value="RVT-Znf"/>
</dbReference>
<evidence type="ECO:0000259" key="2">
    <source>
        <dbReference type="Pfam" id="PF13966"/>
    </source>
</evidence>
<name>A0A0A8ZPB4_ARUDO</name>
<reference evidence="3" key="2">
    <citation type="journal article" date="2015" name="Data Brief">
        <title>Shoot transcriptome of the giant reed, Arundo donax.</title>
        <authorList>
            <person name="Barrero R.A."/>
            <person name="Guerrero F.D."/>
            <person name="Moolhuijzen P."/>
            <person name="Goolsby J.A."/>
            <person name="Tidwell J."/>
            <person name="Bellgard S.E."/>
            <person name="Bellgard M.I."/>
        </authorList>
    </citation>
    <scope>NUCLEOTIDE SEQUENCE</scope>
    <source>
        <tissue evidence="3">Shoot tissue taken approximately 20 cm above the soil surface</tissue>
    </source>
</reference>
<dbReference type="Pfam" id="PF13966">
    <property type="entry name" value="zf-RVT"/>
    <property type="match status" value="1"/>
</dbReference>
<organism evidence="3">
    <name type="scientific">Arundo donax</name>
    <name type="common">Giant reed</name>
    <name type="synonym">Donax arundinaceus</name>
    <dbReference type="NCBI Taxonomy" id="35708"/>
    <lineage>
        <taxon>Eukaryota</taxon>
        <taxon>Viridiplantae</taxon>
        <taxon>Streptophyta</taxon>
        <taxon>Embryophyta</taxon>
        <taxon>Tracheophyta</taxon>
        <taxon>Spermatophyta</taxon>
        <taxon>Magnoliopsida</taxon>
        <taxon>Liliopsida</taxon>
        <taxon>Poales</taxon>
        <taxon>Poaceae</taxon>
        <taxon>PACMAD clade</taxon>
        <taxon>Arundinoideae</taxon>
        <taxon>Arundineae</taxon>
        <taxon>Arundo</taxon>
    </lineage>
</organism>
<evidence type="ECO:0000256" key="1">
    <source>
        <dbReference type="SAM" id="SignalP"/>
    </source>
</evidence>
<protein>
    <recommendedName>
        <fullName evidence="2">Reverse transcriptase zinc-binding domain-containing protein</fullName>
    </recommendedName>
</protein>
<proteinExistence type="predicted"/>
<sequence length="147" mass="16456">MWLALLNFCWTADRLAKHGLPDPSCCPLCDQHDETMQHLLISCMVPRQVWLIILQKAGLQLICLSIDHVGFSSWWSQSLIRVDKHKRKGLNSLIILVAWELWKHRNDCVFNAVSLDVHRVVKAVEDEGTLWCAAGASKLGGLSSGAA</sequence>
<reference evidence="3" key="1">
    <citation type="submission" date="2014-09" db="EMBL/GenBank/DDBJ databases">
        <authorList>
            <person name="Magalhaes I.L.F."/>
            <person name="Oliveira U."/>
            <person name="Santos F.R."/>
            <person name="Vidigal T.H.D.A."/>
            <person name="Brescovit A.D."/>
            <person name="Santos A.J."/>
        </authorList>
    </citation>
    <scope>NUCLEOTIDE SEQUENCE</scope>
    <source>
        <tissue evidence="3">Shoot tissue taken approximately 20 cm above the soil surface</tissue>
    </source>
</reference>
<accession>A0A0A8ZPB4</accession>
<feature type="domain" description="Reverse transcriptase zinc-binding" evidence="2">
    <location>
        <begin position="1"/>
        <end position="50"/>
    </location>
</feature>
<feature type="chain" id="PRO_5002060024" description="Reverse transcriptase zinc-binding domain-containing protein" evidence="1">
    <location>
        <begin position="17"/>
        <end position="147"/>
    </location>
</feature>
<dbReference type="AlphaFoldDB" id="A0A0A8ZPB4"/>
<feature type="signal peptide" evidence="1">
    <location>
        <begin position="1"/>
        <end position="16"/>
    </location>
</feature>